<proteinExistence type="inferred from homology"/>
<evidence type="ECO:0000256" key="2">
    <source>
        <dbReference type="ARBA" id="ARBA00023002"/>
    </source>
</evidence>
<dbReference type="AlphaFoldDB" id="H0JMN0"/>
<dbReference type="Gene3D" id="3.40.50.720">
    <property type="entry name" value="NAD(P)-binding Rossmann-like Domain"/>
    <property type="match status" value="1"/>
</dbReference>
<evidence type="ECO:0000256" key="3">
    <source>
        <dbReference type="ARBA" id="ARBA00023027"/>
    </source>
</evidence>
<dbReference type="Proteomes" id="UP000005064">
    <property type="component" value="Unassembled WGS sequence"/>
</dbReference>
<reference evidence="7 8" key="1">
    <citation type="submission" date="2011-12" db="EMBL/GenBank/DDBJ databases">
        <authorList>
            <person name="Kriszt B."/>
            <person name="Tancsics A."/>
            <person name="Cserhati M."/>
            <person name="Toth A."/>
            <person name="Nagy I."/>
            <person name="Horvath B."/>
            <person name="Tamura T."/>
            <person name="Kukolya J."/>
            <person name="Szoboszlay S."/>
        </authorList>
    </citation>
    <scope>NUCLEOTIDE SEQUENCE [LARGE SCALE GENOMIC DNA]</scope>
    <source>
        <strain evidence="7 8">AK37</strain>
    </source>
</reference>
<feature type="compositionally biased region" description="Low complexity" evidence="6">
    <location>
        <begin position="82"/>
        <end position="99"/>
    </location>
</feature>
<evidence type="ECO:0000256" key="1">
    <source>
        <dbReference type="ARBA" id="ARBA00006484"/>
    </source>
</evidence>
<evidence type="ECO:0008006" key="9">
    <source>
        <dbReference type="Google" id="ProtNLM"/>
    </source>
</evidence>
<name>H0JMN0_9NOCA</name>
<evidence type="ECO:0000313" key="7">
    <source>
        <dbReference type="EMBL" id="EHK85440.1"/>
    </source>
</evidence>
<dbReference type="InterPro" id="IPR002347">
    <property type="entry name" value="SDR_fam"/>
</dbReference>
<feature type="region of interest" description="Disordered" evidence="6">
    <location>
        <begin position="81"/>
        <end position="133"/>
    </location>
</feature>
<evidence type="ECO:0000256" key="6">
    <source>
        <dbReference type="SAM" id="MobiDB-lite"/>
    </source>
</evidence>
<protein>
    <recommendedName>
        <fullName evidence="9">Short chain dehydrogenase</fullName>
    </recommendedName>
</protein>
<gene>
    <name evidence="7" type="ORF">AK37_03878</name>
</gene>
<feature type="compositionally biased region" description="Basic residues" evidence="6">
    <location>
        <begin position="123"/>
        <end position="133"/>
    </location>
</feature>
<dbReference type="PRINTS" id="PR00081">
    <property type="entry name" value="GDHRDH"/>
</dbReference>
<keyword evidence="5" id="KW-0753">Steroid metabolism</keyword>
<dbReference type="Pfam" id="PF13561">
    <property type="entry name" value="adh_short_C2"/>
    <property type="match status" value="1"/>
</dbReference>
<dbReference type="PANTHER" id="PTHR43180">
    <property type="entry name" value="3-OXOACYL-(ACYL-CARRIER-PROTEIN) REDUCTASE (AFU_ORTHOLOGUE AFUA_6G11210)"/>
    <property type="match status" value="1"/>
</dbReference>
<keyword evidence="4" id="KW-0443">Lipid metabolism</keyword>
<dbReference type="GO" id="GO:0008202">
    <property type="term" value="P:steroid metabolic process"/>
    <property type="evidence" value="ECO:0007669"/>
    <property type="project" value="UniProtKB-KW"/>
</dbReference>
<dbReference type="InterPro" id="IPR036291">
    <property type="entry name" value="NAD(P)-bd_dom_sf"/>
</dbReference>
<keyword evidence="2" id="KW-0560">Oxidoreductase</keyword>
<dbReference type="CDD" id="cd05233">
    <property type="entry name" value="SDR_c"/>
    <property type="match status" value="1"/>
</dbReference>
<dbReference type="SUPFAM" id="SSF51735">
    <property type="entry name" value="NAD(P)-binding Rossmann-fold domains"/>
    <property type="match status" value="1"/>
</dbReference>
<dbReference type="PANTHER" id="PTHR43180:SF28">
    <property type="entry name" value="NAD(P)-BINDING ROSSMANN-FOLD SUPERFAMILY PROTEIN"/>
    <property type="match status" value="1"/>
</dbReference>
<comment type="caution">
    <text evidence="7">The sequence shown here is derived from an EMBL/GenBank/DDBJ whole genome shotgun (WGS) entry which is preliminary data.</text>
</comment>
<dbReference type="GO" id="GO:0016491">
    <property type="term" value="F:oxidoreductase activity"/>
    <property type="evidence" value="ECO:0007669"/>
    <property type="project" value="UniProtKB-KW"/>
</dbReference>
<evidence type="ECO:0000313" key="8">
    <source>
        <dbReference type="Proteomes" id="UP000005064"/>
    </source>
</evidence>
<evidence type="ECO:0000256" key="4">
    <source>
        <dbReference type="ARBA" id="ARBA00023098"/>
    </source>
</evidence>
<keyword evidence="3" id="KW-0520">NAD</keyword>
<comment type="similarity">
    <text evidence="1">Belongs to the short-chain dehydrogenases/reductases (SDR) family.</text>
</comment>
<dbReference type="EMBL" id="AHBW01000030">
    <property type="protein sequence ID" value="EHK85440.1"/>
    <property type="molecule type" value="Genomic_DNA"/>
</dbReference>
<organism evidence="7 8">
    <name type="scientific">Rhodococcus pyridinivorans AK37</name>
    <dbReference type="NCBI Taxonomy" id="1114960"/>
    <lineage>
        <taxon>Bacteria</taxon>
        <taxon>Bacillati</taxon>
        <taxon>Actinomycetota</taxon>
        <taxon>Actinomycetes</taxon>
        <taxon>Mycobacteriales</taxon>
        <taxon>Nocardiaceae</taxon>
        <taxon>Rhodococcus</taxon>
    </lineage>
</organism>
<sequence>MHYTTSKHALVGMARAFAAELGQHDIRVDSIHPGAVNTPMGSGSMRDRIAQTAESNPRLGGMTMPFLNKYMAEADEIANMVASRPTSPSSSPPRASRSTVVLSTSERRCAPRGRGSVRVSPRGGRRPRPSAAR</sequence>
<feature type="compositionally biased region" description="Low complexity" evidence="6">
    <location>
        <begin position="112"/>
        <end position="122"/>
    </location>
</feature>
<evidence type="ECO:0000256" key="5">
    <source>
        <dbReference type="ARBA" id="ARBA00023221"/>
    </source>
</evidence>
<accession>H0JMN0</accession>